<evidence type="ECO:0000313" key="3">
    <source>
        <dbReference type="Proteomes" id="UP001596060"/>
    </source>
</evidence>
<feature type="region of interest" description="Disordered" evidence="1">
    <location>
        <begin position="90"/>
        <end position="111"/>
    </location>
</feature>
<accession>A0ABW0P258</accession>
<dbReference type="RefSeq" id="WP_377817215.1">
    <property type="nucleotide sequence ID" value="NZ_JBHSLU010000046.1"/>
</dbReference>
<reference evidence="3" key="1">
    <citation type="journal article" date="2019" name="Int. J. Syst. Evol. Microbiol.">
        <title>The Global Catalogue of Microorganisms (GCM) 10K type strain sequencing project: providing services to taxonomists for standard genome sequencing and annotation.</title>
        <authorList>
            <consortium name="The Broad Institute Genomics Platform"/>
            <consortium name="The Broad Institute Genome Sequencing Center for Infectious Disease"/>
            <person name="Wu L."/>
            <person name="Ma J."/>
        </authorList>
    </citation>
    <scope>NUCLEOTIDE SEQUENCE [LARGE SCALE GENOMIC DNA]</scope>
    <source>
        <strain evidence="3">CCUG 43117</strain>
    </source>
</reference>
<name>A0ABW0P258_9HYPH</name>
<keyword evidence="3" id="KW-1185">Reference proteome</keyword>
<protein>
    <submittedName>
        <fullName evidence="2">Uncharacterized protein</fullName>
    </submittedName>
</protein>
<evidence type="ECO:0000256" key="1">
    <source>
        <dbReference type="SAM" id="MobiDB-lite"/>
    </source>
</evidence>
<dbReference type="EMBL" id="JBHSLU010000046">
    <property type="protein sequence ID" value="MFC5506560.1"/>
    <property type="molecule type" value="Genomic_DNA"/>
</dbReference>
<gene>
    <name evidence="2" type="ORF">ACFPN9_14980</name>
</gene>
<comment type="caution">
    <text evidence="2">The sequence shown here is derived from an EMBL/GenBank/DDBJ whole genome shotgun (WGS) entry which is preliminary data.</text>
</comment>
<organism evidence="2 3">
    <name type="scientific">Bosea massiliensis</name>
    <dbReference type="NCBI Taxonomy" id="151419"/>
    <lineage>
        <taxon>Bacteria</taxon>
        <taxon>Pseudomonadati</taxon>
        <taxon>Pseudomonadota</taxon>
        <taxon>Alphaproteobacteria</taxon>
        <taxon>Hyphomicrobiales</taxon>
        <taxon>Boseaceae</taxon>
        <taxon>Bosea</taxon>
    </lineage>
</organism>
<dbReference type="Proteomes" id="UP001596060">
    <property type="component" value="Unassembled WGS sequence"/>
</dbReference>
<proteinExistence type="predicted"/>
<evidence type="ECO:0000313" key="2">
    <source>
        <dbReference type="EMBL" id="MFC5506560.1"/>
    </source>
</evidence>
<sequence length="111" mass="12129">MRNPRRCYDAQGREVAPETVGGLLAAGIGRAEIWCNGCHHHAEVAIDRFPADAPVPDLCLRFRCSRCGGRNLSSRPSVIDHYDVLRERTGMGYGGTPRGSQPPAGRIAPFR</sequence>